<dbReference type="AlphaFoldDB" id="A0A1B1ASB7"/>
<dbReference type="KEGG" id="sgs:AVL59_07335"/>
<evidence type="ECO:0000256" key="1">
    <source>
        <dbReference type="SAM" id="MobiDB-lite"/>
    </source>
</evidence>
<reference evidence="2 3" key="1">
    <citation type="submission" date="2016-06" db="EMBL/GenBank/DDBJ databases">
        <title>Complete genome sequence of Streptomyces griseochromogenes ATCC 14511, the Blasticidin S producer.</title>
        <authorList>
            <person name="Wu L."/>
        </authorList>
    </citation>
    <scope>NUCLEOTIDE SEQUENCE [LARGE SCALE GENOMIC DNA]</scope>
    <source>
        <strain evidence="2 3">ATCC 14511</strain>
    </source>
</reference>
<organism evidence="2 3">
    <name type="scientific">Streptomyces griseochromogenes</name>
    <dbReference type="NCBI Taxonomy" id="68214"/>
    <lineage>
        <taxon>Bacteria</taxon>
        <taxon>Bacillati</taxon>
        <taxon>Actinomycetota</taxon>
        <taxon>Actinomycetes</taxon>
        <taxon>Kitasatosporales</taxon>
        <taxon>Streptomycetaceae</taxon>
        <taxon>Streptomyces</taxon>
    </lineage>
</organism>
<protein>
    <submittedName>
        <fullName evidence="2">Uncharacterized protein</fullName>
    </submittedName>
</protein>
<feature type="region of interest" description="Disordered" evidence="1">
    <location>
        <begin position="164"/>
        <end position="197"/>
    </location>
</feature>
<name>A0A1B1ASB7_9ACTN</name>
<feature type="compositionally biased region" description="Basic residues" evidence="1">
    <location>
        <begin position="176"/>
        <end position="197"/>
    </location>
</feature>
<sequence>MGANPAAAAGKPHPVLVDRPQKPPAVIAPGHSGRALIRLENTGRANSANNGRMYMEIWAPYGTRFTDTKLTPLHGAPGGWSCKGDAYRPGVPYESTVLRCVSDHHGPVVRAGRTAVWQLRMKVEPGTRAGTTLSATPNNYGAALHYSYHGKSVWKTLSLAVRTPGGQVNRAGGPAHHQRHGGSPGHHRTTARKGHIR</sequence>
<proteinExistence type="predicted"/>
<accession>A0A1B1ASB7</accession>
<dbReference type="Proteomes" id="UP000092659">
    <property type="component" value="Chromosome"/>
</dbReference>
<feature type="region of interest" description="Disordered" evidence="1">
    <location>
        <begin position="1"/>
        <end position="20"/>
    </location>
</feature>
<gene>
    <name evidence="2" type="ORF">AVL59_07335</name>
</gene>
<evidence type="ECO:0000313" key="2">
    <source>
        <dbReference type="EMBL" id="ANP49435.1"/>
    </source>
</evidence>
<evidence type="ECO:0000313" key="3">
    <source>
        <dbReference type="Proteomes" id="UP000092659"/>
    </source>
</evidence>
<dbReference type="EMBL" id="CP016279">
    <property type="protein sequence ID" value="ANP49435.1"/>
    <property type="molecule type" value="Genomic_DNA"/>
</dbReference>